<evidence type="ECO:0000256" key="4">
    <source>
        <dbReference type="ARBA" id="ARBA00022692"/>
    </source>
</evidence>
<feature type="domain" description="ABC transmembrane type-1" evidence="9">
    <location>
        <begin position="95"/>
        <end position="308"/>
    </location>
</feature>
<evidence type="ECO:0000313" key="10">
    <source>
        <dbReference type="EMBL" id="GEO34579.1"/>
    </source>
</evidence>
<dbReference type="GO" id="GO:0055085">
    <property type="term" value="P:transmembrane transport"/>
    <property type="evidence" value="ECO:0007669"/>
    <property type="project" value="InterPro"/>
</dbReference>
<dbReference type="PROSITE" id="PS50928">
    <property type="entry name" value="ABC_TM1"/>
    <property type="match status" value="1"/>
</dbReference>
<comment type="caution">
    <text evidence="10">The sequence shown here is derived from an EMBL/GenBank/DDBJ whole genome shotgun (WGS) entry which is preliminary data.</text>
</comment>
<sequence length="319" mass="34590">MSVPTVTRPDPAPVPSTGRTRDRRRGTVAQARRREAAALVLPSLLPVLVLSVAPLVVGVLLAFTDARLVRRPEYAFVGAENFERLLGNGFFWESFRIGMVWAVSVTLLQLVAAMGLALLLAADLRLKGLTRVLALIPWAMPPVVVAIMWRMIYSPNAGPLNAGLGAVGLPDDINWLADFSTALPAVVVVGVWVGMPQTTVTLLAGLQQIPGELHEAASMDGAGAMRRFRSVTLPSLRPIITSITSLNFIWNFNSFSLVYVLTEGGPGGKTMLPMLFTYLEAFKNRNIGYAAAMGVVLVVVVVVLLTAYLWSQLREERSR</sequence>
<keyword evidence="4 7" id="KW-0812">Transmembrane</keyword>
<feature type="transmembrane region" description="Helical" evidence="7">
    <location>
        <begin position="132"/>
        <end position="153"/>
    </location>
</feature>
<dbReference type="InterPro" id="IPR051393">
    <property type="entry name" value="ABC_transporter_permease"/>
</dbReference>
<organism evidence="10 11">
    <name type="scientific">Cellulomonas aerilata</name>
    <dbReference type="NCBI Taxonomy" id="515326"/>
    <lineage>
        <taxon>Bacteria</taxon>
        <taxon>Bacillati</taxon>
        <taxon>Actinomycetota</taxon>
        <taxon>Actinomycetes</taxon>
        <taxon>Micrococcales</taxon>
        <taxon>Cellulomonadaceae</taxon>
        <taxon>Cellulomonas</taxon>
    </lineage>
</organism>
<evidence type="ECO:0000256" key="5">
    <source>
        <dbReference type="ARBA" id="ARBA00022989"/>
    </source>
</evidence>
<dbReference type="Proteomes" id="UP000321181">
    <property type="component" value="Unassembled WGS sequence"/>
</dbReference>
<feature type="transmembrane region" description="Helical" evidence="7">
    <location>
        <begin position="236"/>
        <end position="261"/>
    </location>
</feature>
<comment type="subcellular location">
    <subcellularLocation>
        <location evidence="1 7">Cell membrane</location>
        <topology evidence="1 7">Multi-pass membrane protein</topology>
    </subcellularLocation>
</comment>
<evidence type="ECO:0000256" key="8">
    <source>
        <dbReference type="SAM" id="MobiDB-lite"/>
    </source>
</evidence>
<dbReference type="SUPFAM" id="SSF161098">
    <property type="entry name" value="MetI-like"/>
    <property type="match status" value="1"/>
</dbReference>
<evidence type="ECO:0000256" key="1">
    <source>
        <dbReference type="ARBA" id="ARBA00004651"/>
    </source>
</evidence>
<keyword evidence="5 7" id="KW-1133">Transmembrane helix</keyword>
<dbReference type="PANTHER" id="PTHR30193:SF44">
    <property type="entry name" value="LACTOSE TRANSPORT SYSTEM PERMEASE PROTEIN LACF"/>
    <property type="match status" value="1"/>
</dbReference>
<feature type="transmembrane region" description="Helical" evidence="7">
    <location>
        <begin position="99"/>
        <end position="120"/>
    </location>
</feature>
<accession>A0A512DDN3</accession>
<keyword evidence="11" id="KW-1185">Reference proteome</keyword>
<evidence type="ECO:0000256" key="6">
    <source>
        <dbReference type="ARBA" id="ARBA00023136"/>
    </source>
</evidence>
<name>A0A512DDN3_9CELL</name>
<dbReference type="Pfam" id="PF00528">
    <property type="entry name" value="BPD_transp_1"/>
    <property type="match status" value="1"/>
</dbReference>
<keyword evidence="2 7" id="KW-0813">Transport</keyword>
<dbReference type="EMBL" id="BJYY01000014">
    <property type="protein sequence ID" value="GEO34579.1"/>
    <property type="molecule type" value="Genomic_DNA"/>
</dbReference>
<protein>
    <submittedName>
        <fullName evidence="10">Transporter integral membrane protein</fullName>
    </submittedName>
</protein>
<proteinExistence type="inferred from homology"/>
<feature type="transmembrane region" description="Helical" evidence="7">
    <location>
        <begin position="287"/>
        <end position="310"/>
    </location>
</feature>
<dbReference type="CDD" id="cd06261">
    <property type="entry name" value="TM_PBP2"/>
    <property type="match status" value="1"/>
</dbReference>
<dbReference type="OrthoDB" id="9805974at2"/>
<reference evidence="10 11" key="1">
    <citation type="submission" date="2019-07" db="EMBL/GenBank/DDBJ databases">
        <title>Whole genome shotgun sequence of Cellulomonas aerilata NBRC 106308.</title>
        <authorList>
            <person name="Hosoyama A."/>
            <person name="Uohara A."/>
            <person name="Ohji S."/>
            <person name="Ichikawa N."/>
        </authorList>
    </citation>
    <scope>NUCLEOTIDE SEQUENCE [LARGE SCALE GENOMIC DNA]</scope>
    <source>
        <strain evidence="10 11">NBRC 106308</strain>
    </source>
</reference>
<dbReference type="InterPro" id="IPR035906">
    <property type="entry name" value="MetI-like_sf"/>
</dbReference>
<dbReference type="InterPro" id="IPR000515">
    <property type="entry name" value="MetI-like"/>
</dbReference>
<evidence type="ECO:0000256" key="3">
    <source>
        <dbReference type="ARBA" id="ARBA00022475"/>
    </source>
</evidence>
<dbReference type="GO" id="GO:0005886">
    <property type="term" value="C:plasma membrane"/>
    <property type="evidence" value="ECO:0007669"/>
    <property type="project" value="UniProtKB-SubCell"/>
</dbReference>
<dbReference type="RefSeq" id="WP_146904417.1">
    <property type="nucleotide sequence ID" value="NZ_BAAARM010000004.1"/>
</dbReference>
<dbReference type="AlphaFoldDB" id="A0A512DDN3"/>
<feature type="transmembrane region" description="Helical" evidence="7">
    <location>
        <begin position="173"/>
        <end position="193"/>
    </location>
</feature>
<dbReference type="Gene3D" id="1.10.3720.10">
    <property type="entry name" value="MetI-like"/>
    <property type="match status" value="1"/>
</dbReference>
<keyword evidence="6 7" id="KW-0472">Membrane</keyword>
<gene>
    <name evidence="10" type="ORF">CAE01nite_23040</name>
</gene>
<evidence type="ECO:0000256" key="7">
    <source>
        <dbReference type="RuleBase" id="RU363032"/>
    </source>
</evidence>
<feature type="region of interest" description="Disordered" evidence="8">
    <location>
        <begin position="1"/>
        <end position="27"/>
    </location>
</feature>
<evidence type="ECO:0000256" key="2">
    <source>
        <dbReference type="ARBA" id="ARBA00022448"/>
    </source>
</evidence>
<comment type="similarity">
    <text evidence="7">Belongs to the binding-protein-dependent transport system permease family.</text>
</comment>
<evidence type="ECO:0000259" key="9">
    <source>
        <dbReference type="PROSITE" id="PS50928"/>
    </source>
</evidence>
<feature type="transmembrane region" description="Helical" evidence="7">
    <location>
        <begin position="39"/>
        <end position="63"/>
    </location>
</feature>
<evidence type="ECO:0000313" key="11">
    <source>
        <dbReference type="Proteomes" id="UP000321181"/>
    </source>
</evidence>
<keyword evidence="3" id="KW-1003">Cell membrane</keyword>
<dbReference type="PANTHER" id="PTHR30193">
    <property type="entry name" value="ABC TRANSPORTER PERMEASE PROTEIN"/>
    <property type="match status" value="1"/>
</dbReference>